<dbReference type="SUPFAM" id="SSF48452">
    <property type="entry name" value="TPR-like"/>
    <property type="match status" value="1"/>
</dbReference>
<evidence type="ECO:0000256" key="2">
    <source>
        <dbReference type="ARBA" id="ARBA00034247"/>
    </source>
</evidence>
<feature type="coiled-coil region" evidence="3">
    <location>
        <begin position="387"/>
        <end position="431"/>
    </location>
</feature>
<evidence type="ECO:0000313" key="6">
    <source>
        <dbReference type="Proteomes" id="UP000279594"/>
    </source>
</evidence>
<dbReference type="InterPro" id="IPR000160">
    <property type="entry name" value="GGDEF_dom"/>
</dbReference>
<dbReference type="InterPro" id="IPR011990">
    <property type="entry name" value="TPR-like_helical_dom_sf"/>
</dbReference>
<dbReference type="PANTHER" id="PTHR45138:SF9">
    <property type="entry name" value="DIGUANYLATE CYCLASE DGCM-RELATED"/>
    <property type="match status" value="1"/>
</dbReference>
<keyword evidence="3" id="KW-0175">Coiled coil</keyword>
<dbReference type="EMBL" id="CP033019">
    <property type="protein sequence ID" value="AYM79787.1"/>
    <property type="molecule type" value="Genomic_DNA"/>
</dbReference>
<feature type="domain" description="GGDEF" evidence="4">
    <location>
        <begin position="479"/>
        <end position="613"/>
    </location>
</feature>
<sequence>MLIRIPLIQSKFCVKNAPQSVNEDAVPISSLDKADIDRLNQQALSCLIGNRRQARRLAQMALAAAQRQQYARGGAYAELNHCWLSYYAGETEPSCERLRDYFKQTCDLEGGMEVAALQGAYASRRGDFADAEQHFLQARSQAAQIPDSLHKFMLYARLGVDALNRGDTQDGPRNFLLALDIAERFGSPAHRVNSLSNLASSQHDLGNDEDAIPLLVEALDIIGTQKLKYQQTIVSANLAMCLLATGKPAEALALVEPFYEWPEEDLAVRAFLFCIAAHAAILLRQPEKALQLLLRAEDYARRGQDLEEQMHAWLVRGKLDLHAGQTAQALASLTQAHSLLSWTRNPFHQQQILRGLADINAQLGEWQTAYGFLQQFQAVYEASSKSARASRSLMRNLEKEMHSLKAERDKALELQAARESENVKLEHLNRELAHQILHVNSLQDSLKEQAMRDHLTGLYNRRHFETCLNAILHEADADAPVAIAIIDLDFFKRVNDTYGHNFGDEVLIQFARLVEGQLRGSDMVCRYGGEEFCLLLREADSLIAAHKIDDIAARYRQLLIQQAPHSLTGCTFSAGIAEYPRHGAGRHELLMRADSALYAAKQAGRDRACIAGATE</sequence>
<dbReference type="Proteomes" id="UP000279594">
    <property type="component" value="Chromosome"/>
</dbReference>
<dbReference type="GO" id="GO:0052621">
    <property type="term" value="F:diguanylate cyclase activity"/>
    <property type="evidence" value="ECO:0007669"/>
    <property type="project" value="UniProtKB-EC"/>
</dbReference>
<dbReference type="InterPro" id="IPR029787">
    <property type="entry name" value="Nucleotide_cyclase"/>
</dbReference>
<dbReference type="CDD" id="cd01949">
    <property type="entry name" value="GGDEF"/>
    <property type="match status" value="1"/>
</dbReference>
<gene>
    <name evidence="5" type="ORF">D9M09_23765</name>
</gene>
<accession>A0A3G2EHX9</accession>
<dbReference type="Pfam" id="PF00990">
    <property type="entry name" value="GGDEF"/>
    <property type="match status" value="1"/>
</dbReference>
<dbReference type="SMART" id="SM00267">
    <property type="entry name" value="GGDEF"/>
    <property type="match status" value="1"/>
</dbReference>
<dbReference type="PANTHER" id="PTHR45138">
    <property type="entry name" value="REGULATORY COMPONENTS OF SENSORY TRANSDUCTION SYSTEM"/>
    <property type="match status" value="1"/>
</dbReference>
<evidence type="ECO:0000256" key="1">
    <source>
        <dbReference type="ARBA" id="ARBA00012528"/>
    </source>
</evidence>
<proteinExistence type="predicted"/>
<dbReference type="Gene3D" id="3.30.70.270">
    <property type="match status" value="1"/>
</dbReference>
<name>A0A3G2EHX9_9BURK</name>
<comment type="catalytic activity">
    <reaction evidence="2">
        <text>2 GTP = 3',3'-c-di-GMP + 2 diphosphate</text>
        <dbReference type="Rhea" id="RHEA:24898"/>
        <dbReference type="ChEBI" id="CHEBI:33019"/>
        <dbReference type="ChEBI" id="CHEBI:37565"/>
        <dbReference type="ChEBI" id="CHEBI:58805"/>
        <dbReference type="EC" id="2.7.7.65"/>
    </reaction>
</comment>
<evidence type="ECO:0000313" key="5">
    <source>
        <dbReference type="EMBL" id="AYM79787.1"/>
    </source>
</evidence>
<organism evidence="5 6">
    <name type="scientific">Janthinobacterium agaricidamnosum</name>
    <dbReference type="NCBI Taxonomy" id="55508"/>
    <lineage>
        <taxon>Bacteria</taxon>
        <taxon>Pseudomonadati</taxon>
        <taxon>Pseudomonadota</taxon>
        <taxon>Betaproteobacteria</taxon>
        <taxon>Burkholderiales</taxon>
        <taxon>Oxalobacteraceae</taxon>
        <taxon>Janthinobacterium</taxon>
    </lineage>
</organism>
<dbReference type="GO" id="GO:1902201">
    <property type="term" value="P:negative regulation of bacterial-type flagellum-dependent cell motility"/>
    <property type="evidence" value="ECO:0007669"/>
    <property type="project" value="TreeGrafter"/>
</dbReference>
<dbReference type="Gene3D" id="1.25.40.10">
    <property type="entry name" value="Tetratricopeptide repeat domain"/>
    <property type="match status" value="2"/>
</dbReference>
<dbReference type="InterPro" id="IPR043128">
    <property type="entry name" value="Rev_trsase/Diguanyl_cyclase"/>
</dbReference>
<dbReference type="NCBIfam" id="TIGR00254">
    <property type="entry name" value="GGDEF"/>
    <property type="match status" value="1"/>
</dbReference>
<dbReference type="GO" id="GO:0005886">
    <property type="term" value="C:plasma membrane"/>
    <property type="evidence" value="ECO:0007669"/>
    <property type="project" value="TreeGrafter"/>
</dbReference>
<reference evidence="5 6" key="1">
    <citation type="submission" date="2018-10" db="EMBL/GenBank/DDBJ databases">
        <title>Effects of UV and annual dynamics of microbial communities in freshwater RAS systems.</title>
        <authorList>
            <person name="Bekkelund A.K."/>
            <person name="Hansen B.R."/>
            <person name="Stokken H."/>
            <person name="Eriksen B.F."/>
            <person name="Kashulin N.A."/>
        </authorList>
    </citation>
    <scope>NUCLEOTIDE SEQUENCE [LARGE SCALE GENOMIC DNA]</scope>
    <source>
        <strain evidence="5 6">BHSEK</strain>
    </source>
</reference>
<dbReference type="EC" id="2.7.7.65" evidence="1"/>
<keyword evidence="6" id="KW-1185">Reference proteome</keyword>
<protein>
    <recommendedName>
        <fullName evidence="1">diguanylate cyclase</fullName>
        <ecNumber evidence="1">2.7.7.65</ecNumber>
    </recommendedName>
</protein>
<dbReference type="GO" id="GO:0043709">
    <property type="term" value="P:cell adhesion involved in single-species biofilm formation"/>
    <property type="evidence" value="ECO:0007669"/>
    <property type="project" value="TreeGrafter"/>
</dbReference>
<dbReference type="PROSITE" id="PS50887">
    <property type="entry name" value="GGDEF"/>
    <property type="match status" value="1"/>
</dbReference>
<dbReference type="InterPro" id="IPR050469">
    <property type="entry name" value="Diguanylate_Cyclase"/>
</dbReference>
<evidence type="ECO:0000256" key="3">
    <source>
        <dbReference type="SAM" id="Coils"/>
    </source>
</evidence>
<dbReference type="AlphaFoldDB" id="A0A3G2EHX9"/>
<dbReference type="FunFam" id="3.30.70.270:FF:000001">
    <property type="entry name" value="Diguanylate cyclase domain protein"/>
    <property type="match status" value="1"/>
</dbReference>
<dbReference type="SUPFAM" id="SSF55073">
    <property type="entry name" value="Nucleotide cyclase"/>
    <property type="match status" value="1"/>
</dbReference>
<evidence type="ECO:0000259" key="4">
    <source>
        <dbReference type="PROSITE" id="PS50887"/>
    </source>
</evidence>